<gene>
    <name evidence="2" type="ORF">BJ983_003418</name>
</gene>
<feature type="compositionally biased region" description="Basic residues" evidence="1">
    <location>
        <begin position="1"/>
        <end position="12"/>
    </location>
</feature>
<dbReference type="EMBL" id="JACCBN010000001">
    <property type="protein sequence ID" value="NYD37316.1"/>
    <property type="molecule type" value="Genomic_DNA"/>
</dbReference>
<dbReference type="AlphaFoldDB" id="A0A7Y9DXK8"/>
<reference evidence="2 3" key="1">
    <citation type="submission" date="2020-07" db="EMBL/GenBank/DDBJ databases">
        <title>Sequencing the genomes of 1000 actinobacteria strains.</title>
        <authorList>
            <person name="Klenk H.-P."/>
        </authorList>
    </citation>
    <scope>NUCLEOTIDE SEQUENCE [LARGE SCALE GENOMIC DNA]</scope>
    <source>
        <strain evidence="2 3">DSM 45772</strain>
    </source>
</reference>
<organism evidence="2 3">
    <name type="scientific">Actinomycetospora corticicola</name>
    <dbReference type="NCBI Taxonomy" id="663602"/>
    <lineage>
        <taxon>Bacteria</taxon>
        <taxon>Bacillati</taxon>
        <taxon>Actinomycetota</taxon>
        <taxon>Actinomycetes</taxon>
        <taxon>Pseudonocardiales</taxon>
        <taxon>Pseudonocardiaceae</taxon>
        <taxon>Actinomycetospora</taxon>
    </lineage>
</organism>
<feature type="compositionally biased region" description="Basic and acidic residues" evidence="1">
    <location>
        <begin position="13"/>
        <end position="28"/>
    </location>
</feature>
<feature type="region of interest" description="Disordered" evidence="1">
    <location>
        <begin position="1"/>
        <end position="104"/>
    </location>
</feature>
<evidence type="ECO:0000256" key="1">
    <source>
        <dbReference type="SAM" id="MobiDB-lite"/>
    </source>
</evidence>
<protein>
    <submittedName>
        <fullName evidence="2">Uncharacterized protein</fullName>
    </submittedName>
</protein>
<keyword evidence="3" id="KW-1185">Reference proteome</keyword>
<sequence length="104" mass="11594">MSRHSGRHHHATLQRERDESRLRRERVERAHRRAEQVGATTPVEGTPAQRSGAPTKVVIDNAVARRDPQTRPFPAAPGLPDARRSPSAPLPAHRRRPEAVLGAR</sequence>
<proteinExistence type="predicted"/>
<accession>A0A7Y9DXK8</accession>
<name>A0A7Y9DXK8_9PSEU</name>
<evidence type="ECO:0000313" key="2">
    <source>
        <dbReference type="EMBL" id="NYD37316.1"/>
    </source>
</evidence>
<comment type="caution">
    <text evidence="2">The sequence shown here is derived from an EMBL/GenBank/DDBJ whole genome shotgun (WGS) entry which is preliminary data.</text>
</comment>
<dbReference type="Proteomes" id="UP000535890">
    <property type="component" value="Unassembled WGS sequence"/>
</dbReference>
<evidence type="ECO:0000313" key="3">
    <source>
        <dbReference type="Proteomes" id="UP000535890"/>
    </source>
</evidence>
<dbReference type="RefSeq" id="WP_179794887.1">
    <property type="nucleotide sequence ID" value="NZ_BAABHP010000014.1"/>
</dbReference>